<gene>
    <name evidence="3" type="ORF">DF3PB_2340005</name>
</gene>
<dbReference type="PANTHER" id="PTHR43854:SF1">
    <property type="entry name" value="INDOLEPYRUVATE OXIDOREDUCTASE SUBUNIT IORB"/>
    <property type="match status" value="1"/>
</dbReference>
<dbReference type="InterPro" id="IPR002869">
    <property type="entry name" value="Pyrv_flavodox_OxRed_cen"/>
</dbReference>
<evidence type="ECO:0000259" key="2">
    <source>
        <dbReference type="PROSITE" id="PS51379"/>
    </source>
</evidence>
<dbReference type="InterPro" id="IPR017900">
    <property type="entry name" value="4Fe4S_Fe_S_CS"/>
</dbReference>
<dbReference type="EMBL" id="UIDG01000151">
    <property type="protein sequence ID" value="SUS06043.1"/>
    <property type="molecule type" value="Genomic_DNA"/>
</dbReference>
<dbReference type="GO" id="GO:0016903">
    <property type="term" value="F:oxidoreductase activity, acting on the aldehyde or oxo group of donors"/>
    <property type="evidence" value="ECO:0007669"/>
    <property type="project" value="InterPro"/>
</dbReference>
<dbReference type="AlphaFoldDB" id="A0A380TEC4"/>
<keyword evidence="1" id="KW-0560">Oxidoreductase</keyword>
<dbReference type="InterPro" id="IPR019752">
    <property type="entry name" value="Pyrv/ketoisovalerate_OxRed_cat"/>
</dbReference>
<dbReference type="InterPro" id="IPR052198">
    <property type="entry name" value="IorB_Oxidoreductase"/>
</dbReference>
<dbReference type="Gene3D" id="3.30.70.20">
    <property type="match status" value="1"/>
</dbReference>
<dbReference type="PANTHER" id="PTHR43854">
    <property type="entry name" value="INDOLEPYRUVATE OXIDOREDUCTASE SUBUNIT IORB"/>
    <property type="match status" value="1"/>
</dbReference>
<proteinExistence type="predicted"/>
<dbReference type="PROSITE" id="PS00198">
    <property type="entry name" value="4FE4S_FER_1"/>
    <property type="match status" value="1"/>
</dbReference>
<feature type="domain" description="4Fe-4S ferredoxin-type" evidence="2">
    <location>
        <begin position="274"/>
        <end position="304"/>
    </location>
</feature>
<dbReference type="PROSITE" id="PS51379">
    <property type="entry name" value="4FE4S_FER_2"/>
    <property type="match status" value="2"/>
</dbReference>
<reference evidence="3" key="1">
    <citation type="submission" date="2018-07" db="EMBL/GenBank/DDBJ databases">
        <authorList>
            <person name="Quirk P.G."/>
            <person name="Krulwich T.A."/>
        </authorList>
    </citation>
    <scope>NUCLEOTIDE SEQUENCE</scope>
</reference>
<feature type="domain" description="4Fe-4S ferredoxin-type" evidence="2">
    <location>
        <begin position="244"/>
        <end position="273"/>
    </location>
</feature>
<accession>A0A380TEC4</accession>
<organism evidence="3">
    <name type="scientific">metagenome</name>
    <dbReference type="NCBI Taxonomy" id="256318"/>
    <lineage>
        <taxon>unclassified sequences</taxon>
        <taxon>metagenomes</taxon>
    </lineage>
</organism>
<dbReference type="Pfam" id="PF01558">
    <property type="entry name" value="POR"/>
    <property type="match status" value="1"/>
</dbReference>
<name>A0A380TEC4_9ZZZZ</name>
<evidence type="ECO:0000256" key="1">
    <source>
        <dbReference type="ARBA" id="ARBA00023002"/>
    </source>
</evidence>
<evidence type="ECO:0000313" key="3">
    <source>
        <dbReference type="EMBL" id="SUS06043.1"/>
    </source>
</evidence>
<dbReference type="InterPro" id="IPR017896">
    <property type="entry name" value="4Fe4S_Fe-S-bd"/>
</dbReference>
<sequence>MNALDKESASPHGNRDAARPVNVLIVGVGGQGVLMVSKVLAALCQSEGFEVKQSEVHGMAKRGGSVFSHVRFGEQVWSPTIPRGEADIVVALEWAEGVRWLDHLRRDGGTFIADTQRIVPPISFRNRTRNAASAYAPETPAEVVALVGNGFALDATSMATGLGDRRVANTVLLGALSTVLPFAAEHWLAVIEQFVPAKTKDLNRRAFLAGRDWAVSAERVPAAVATDAVAQKVTARAIETAPAHLLTINEAWCKGCDICVKMCPERCLSLNARMVAELARPDACTACHLCEWLCPDYAIRIESTPAVKGAS</sequence>
<protein>
    <submittedName>
        <fullName evidence="3">Indolepyruvate ferredoxin oxidoreductase beta subunit</fullName>
    </submittedName>
</protein>
<dbReference type="Gene3D" id="3.40.920.10">
    <property type="entry name" value="Pyruvate-ferredoxin oxidoreductase, PFOR, domain III"/>
    <property type="match status" value="1"/>
</dbReference>
<keyword evidence="3" id="KW-0670">Pyruvate</keyword>
<dbReference type="SUPFAM" id="SSF53323">
    <property type="entry name" value="Pyruvate-ferredoxin oxidoreductase, PFOR, domain III"/>
    <property type="match status" value="1"/>
</dbReference>
<dbReference type="SUPFAM" id="SSF54862">
    <property type="entry name" value="4Fe-4S ferredoxins"/>
    <property type="match status" value="1"/>
</dbReference>